<dbReference type="InterPro" id="IPR057264">
    <property type="entry name" value="Ribosomal_uL24_C"/>
</dbReference>
<feature type="domain" description="KOW" evidence="4">
    <location>
        <begin position="5"/>
        <end position="36"/>
    </location>
</feature>
<dbReference type="EMBL" id="CAFBPM010000024">
    <property type="protein sequence ID" value="CAB5031316.1"/>
    <property type="molecule type" value="Genomic_DNA"/>
</dbReference>
<dbReference type="InterPro" id="IPR041988">
    <property type="entry name" value="Ribosomal_uL24_KOW"/>
</dbReference>
<evidence type="ECO:0000313" key="8">
    <source>
        <dbReference type="EMBL" id="CAB5031316.1"/>
    </source>
</evidence>
<dbReference type="Pfam" id="PF17136">
    <property type="entry name" value="ribosomal_L24"/>
    <property type="match status" value="1"/>
</dbReference>
<feature type="domain" description="Large ribosomal subunit protein uL24 C-terminal" evidence="5">
    <location>
        <begin position="38"/>
        <end position="100"/>
    </location>
</feature>
<evidence type="ECO:0000313" key="6">
    <source>
        <dbReference type="EMBL" id="CAB4815707.1"/>
    </source>
</evidence>
<keyword evidence="2" id="KW-0689">Ribosomal protein</keyword>
<dbReference type="GO" id="GO:0003723">
    <property type="term" value="F:RNA binding"/>
    <property type="evidence" value="ECO:0007669"/>
    <property type="project" value="InterPro"/>
</dbReference>
<gene>
    <name evidence="6" type="ORF">UFOPK3164_00041</name>
    <name evidence="7" type="ORF">UFOPK3427_00731</name>
    <name evidence="8" type="ORF">UFOPK4112_01681</name>
</gene>
<evidence type="ECO:0000259" key="5">
    <source>
        <dbReference type="Pfam" id="PF17136"/>
    </source>
</evidence>
<evidence type="ECO:0000313" key="7">
    <source>
        <dbReference type="EMBL" id="CAB4870036.1"/>
    </source>
</evidence>
<dbReference type="SUPFAM" id="SSF50104">
    <property type="entry name" value="Translation proteins SH3-like domain"/>
    <property type="match status" value="1"/>
</dbReference>
<dbReference type="EMBL" id="CAFBLT010000001">
    <property type="protein sequence ID" value="CAB4870036.1"/>
    <property type="molecule type" value="Genomic_DNA"/>
</dbReference>
<dbReference type="InterPro" id="IPR003256">
    <property type="entry name" value="Ribosomal_uL24"/>
</dbReference>
<protein>
    <submittedName>
        <fullName evidence="6">Unannotated protein</fullName>
    </submittedName>
</protein>
<dbReference type="GO" id="GO:0006412">
    <property type="term" value="P:translation"/>
    <property type="evidence" value="ECO:0007669"/>
    <property type="project" value="InterPro"/>
</dbReference>
<evidence type="ECO:0000256" key="1">
    <source>
        <dbReference type="ARBA" id="ARBA00010618"/>
    </source>
</evidence>
<organism evidence="6">
    <name type="scientific">freshwater metagenome</name>
    <dbReference type="NCBI Taxonomy" id="449393"/>
    <lineage>
        <taxon>unclassified sequences</taxon>
        <taxon>metagenomes</taxon>
        <taxon>ecological metagenomes</taxon>
    </lineage>
</organism>
<name>A0A6J6ZEC7_9ZZZZ</name>
<evidence type="ECO:0000259" key="4">
    <source>
        <dbReference type="Pfam" id="PF00467"/>
    </source>
</evidence>
<proteinExistence type="inferred from homology"/>
<dbReference type="GO" id="GO:0003735">
    <property type="term" value="F:structural constituent of ribosome"/>
    <property type="evidence" value="ECO:0007669"/>
    <property type="project" value="InterPro"/>
</dbReference>
<accession>A0A6J6ZEC7</accession>
<dbReference type="EMBL" id="CAFABE010000001">
    <property type="protein sequence ID" value="CAB4815707.1"/>
    <property type="molecule type" value="Genomic_DNA"/>
</dbReference>
<keyword evidence="3" id="KW-0687">Ribonucleoprotein</keyword>
<dbReference type="Pfam" id="PF00467">
    <property type="entry name" value="KOW"/>
    <property type="match status" value="1"/>
</dbReference>
<dbReference type="Gene3D" id="2.30.30.30">
    <property type="match status" value="1"/>
</dbReference>
<dbReference type="HAMAP" id="MF_01326_B">
    <property type="entry name" value="Ribosomal_uL24_B"/>
    <property type="match status" value="1"/>
</dbReference>
<dbReference type="InterPro" id="IPR008991">
    <property type="entry name" value="Translation_prot_SH3-like_sf"/>
</dbReference>
<dbReference type="InterPro" id="IPR014722">
    <property type="entry name" value="Rib_uL2_dom2"/>
</dbReference>
<evidence type="ECO:0000256" key="2">
    <source>
        <dbReference type="ARBA" id="ARBA00022980"/>
    </source>
</evidence>
<evidence type="ECO:0000256" key="3">
    <source>
        <dbReference type="ARBA" id="ARBA00023274"/>
    </source>
</evidence>
<sequence length="101" mass="11101">MRVKKGDEVVVRTGKWAGQRGEVIRAIPTKNQVVLEGINISKRHVKQQGQTVQAGIIDKFMPLPVSAVSLWCKKCDGPTRAGMKTDGDKKVRVCRKCGADL</sequence>
<dbReference type="GO" id="GO:0005840">
    <property type="term" value="C:ribosome"/>
    <property type="evidence" value="ECO:0007669"/>
    <property type="project" value="UniProtKB-KW"/>
</dbReference>
<dbReference type="PANTHER" id="PTHR12903">
    <property type="entry name" value="MITOCHONDRIAL RIBOSOMAL PROTEIN L24"/>
    <property type="match status" value="1"/>
</dbReference>
<dbReference type="GO" id="GO:1990904">
    <property type="term" value="C:ribonucleoprotein complex"/>
    <property type="evidence" value="ECO:0007669"/>
    <property type="project" value="UniProtKB-KW"/>
</dbReference>
<comment type="similarity">
    <text evidence="1">Belongs to the universal ribosomal protein uL24 family.</text>
</comment>
<dbReference type="InterPro" id="IPR005824">
    <property type="entry name" value="KOW"/>
</dbReference>
<dbReference type="AlphaFoldDB" id="A0A6J6ZEC7"/>
<dbReference type="NCBIfam" id="TIGR01079">
    <property type="entry name" value="rplX_bact"/>
    <property type="match status" value="1"/>
</dbReference>
<dbReference type="CDD" id="cd06089">
    <property type="entry name" value="KOW_RPL26"/>
    <property type="match status" value="1"/>
</dbReference>
<reference evidence="6" key="1">
    <citation type="submission" date="2020-05" db="EMBL/GenBank/DDBJ databases">
        <authorList>
            <person name="Chiriac C."/>
            <person name="Salcher M."/>
            <person name="Ghai R."/>
            <person name="Kavagutti S V."/>
        </authorList>
    </citation>
    <scope>NUCLEOTIDE SEQUENCE</scope>
</reference>